<protein>
    <submittedName>
        <fullName evidence="3">Alpha/beta hydrolase</fullName>
    </submittedName>
</protein>
<accession>A0ABM9L961</accession>
<keyword evidence="3" id="KW-0378">Hydrolase</keyword>
<dbReference type="Proteomes" id="UP001190465">
    <property type="component" value="Chromosome"/>
</dbReference>
<dbReference type="Pfam" id="PF06259">
    <property type="entry name" value="Abhydrolase_8"/>
    <property type="match status" value="1"/>
</dbReference>
<name>A0ABM9L961_9MYCO</name>
<reference evidence="3 4" key="1">
    <citation type="submission" date="2023-08" db="EMBL/GenBank/DDBJ databases">
        <authorList>
            <person name="Folkvardsen B D."/>
            <person name="Norman A."/>
        </authorList>
    </citation>
    <scope>NUCLEOTIDE SEQUENCE [LARGE SCALE GENOMIC DNA]</scope>
    <source>
        <strain evidence="3 4">Mu0053</strain>
    </source>
</reference>
<feature type="domain" description="DUF1023" evidence="2">
    <location>
        <begin position="323"/>
        <end position="511"/>
    </location>
</feature>
<dbReference type="RefSeq" id="WP_308480600.1">
    <property type="nucleotide sequence ID" value="NZ_OY726397.1"/>
</dbReference>
<dbReference type="InterPro" id="IPR029058">
    <property type="entry name" value="AB_hydrolase_fold"/>
</dbReference>
<dbReference type="SUPFAM" id="SSF53474">
    <property type="entry name" value="alpha/beta-Hydrolases"/>
    <property type="match status" value="1"/>
</dbReference>
<evidence type="ECO:0000313" key="3">
    <source>
        <dbReference type="EMBL" id="CAJ1494990.1"/>
    </source>
</evidence>
<dbReference type="GO" id="GO:0016787">
    <property type="term" value="F:hydrolase activity"/>
    <property type="evidence" value="ECO:0007669"/>
    <property type="project" value="UniProtKB-KW"/>
</dbReference>
<proteinExistence type="predicted"/>
<keyword evidence="4" id="KW-1185">Reference proteome</keyword>
<evidence type="ECO:0000259" key="2">
    <source>
        <dbReference type="Pfam" id="PF06259"/>
    </source>
</evidence>
<gene>
    <name evidence="3" type="ORF">MU0053_000233</name>
</gene>
<dbReference type="InterPro" id="IPR010427">
    <property type="entry name" value="DUF1023"/>
</dbReference>
<sequence>MTMWLSQIESWDVGSLRTIADELTTELGSARRAADQLGQVALLPGWESPAADVARERVRTARAHVLDDAAVLGAVQQLAEETAAAVTKLQNDLAAIRDEVAASDGYLRLSDSGRVTIIGTAKEIEQWQGKADDIEARAQALLRLADDIDADGREVFGNIEAGKVTAAGAPDYDSAYRAGEQQSGLSAPYPPEGDGTQPRDVTAWWNSLTPEEQAKVQLEHPDWLDRDGVPAPIRHGTNLPAMERDLAAAQAALDAHPSFEQFRAARPDLSEEAARAAHSTLVLPETERLNEIRGVHTALLMDPDRPELGFDPDKFLMHYEPGEHEVLAVIATGNPDEATHVTVATPGMNTHADSLPAMVGEAGALKTEMERQLNMAGKFGESVSTIAWFGYDPPDTSDLSVFGAASEDRANAGAVDLASFYRGINATNVHGSDVHLSAFGHSYGSTTTAQALNELGEKGVVDDAVFYGSPGLGHANEKILGVFGTFINDEDDLFLDQGRGYVMSADQDWVSQGGTLGGVPLPGLADVGTHGPRTTTLPLEQLSTAATTTPDGVARDGAVGHSEYPRTFEVQRPDGTQEQLLRTTGYNLAIVGAGLADEPDDLLVRK</sequence>
<dbReference type="EMBL" id="OY726397">
    <property type="protein sequence ID" value="CAJ1494990.1"/>
    <property type="molecule type" value="Genomic_DNA"/>
</dbReference>
<evidence type="ECO:0000313" key="4">
    <source>
        <dbReference type="Proteomes" id="UP001190465"/>
    </source>
</evidence>
<organism evidence="3 4">
    <name type="scientific">[Mycobacterium] burgundiense</name>
    <dbReference type="NCBI Taxonomy" id="3064286"/>
    <lineage>
        <taxon>Bacteria</taxon>
        <taxon>Bacillati</taxon>
        <taxon>Actinomycetota</taxon>
        <taxon>Actinomycetes</taxon>
        <taxon>Mycobacteriales</taxon>
        <taxon>Mycobacteriaceae</taxon>
        <taxon>Mycolicibacterium</taxon>
    </lineage>
</organism>
<feature type="region of interest" description="Disordered" evidence="1">
    <location>
        <begin position="178"/>
        <end position="200"/>
    </location>
</feature>
<evidence type="ECO:0000256" key="1">
    <source>
        <dbReference type="SAM" id="MobiDB-lite"/>
    </source>
</evidence>